<gene>
    <name evidence="1" type="ORF">SJ05684_b49690</name>
</gene>
<dbReference type="RefSeq" id="WP_034859765.1">
    <property type="nucleotide sequence ID" value="NZ_AJQT01000160.1"/>
</dbReference>
<dbReference type="Proteomes" id="UP000217211">
    <property type="component" value="Plasmid pSJ05684b"/>
</dbReference>
<sequence>MPDPQFRLLPHQRQLLISFEPPRLLGLPASERRRLVSSLATLLTEAATCMKEEERNDDER</sequence>
<dbReference type="KEGG" id="esj:SJ05684_b49690"/>
<protein>
    <submittedName>
        <fullName evidence="1">Uncharacterized protein</fullName>
    </submittedName>
</protein>
<reference evidence="1 2" key="1">
    <citation type="submission" date="2017-08" db="EMBL/GenBank/DDBJ databases">
        <title>Multipartite genome sequences of Sinorhizobium species nodulating soybeans.</title>
        <authorList>
            <person name="Tian C.F."/>
        </authorList>
    </citation>
    <scope>NUCLEOTIDE SEQUENCE [LARGE SCALE GENOMIC DNA]</scope>
    <source>
        <strain evidence="1 2">CCBAU 05684</strain>
        <plasmid evidence="2">psj05684b</plasmid>
    </source>
</reference>
<evidence type="ECO:0000313" key="1">
    <source>
        <dbReference type="EMBL" id="ASY65951.1"/>
    </source>
</evidence>
<dbReference type="EMBL" id="CP023068">
    <property type="protein sequence ID" value="ASY65951.1"/>
    <property type="molecule type" value="Genomic_DNA"/>
</dbReference>
<dbReference type="AlphaFoldDB" id="A0A249PJ69"/>
<keyword evidence="2" id="KW-1185">Reference proteome</keyword>
<geneLocation type="plasmid" evidence="2">
    <name>psj05684b</name>
</geneLocation>
<accession>A0A249PJ69</accession>
<proteinExistence type="predicted"/>
<keyword evidence="1" id="KW-0614">Plasmid</keyword>
<name>A0A249PJ69_9HYPH</name>
<dbReference type="OrthoDB" id="8421026at2"/>
<evidence type="ECO:0000313" key="2">
    <source>
        <dbReference type="Proteomes" id="UP000217211"/>
    </source>
</evidence>
<organism evidence="1 2">
    <name type="scientific">Sinorhizobium sojae CCBAU 05684</name>
    <dbReference type="NCBI Taxonomy" id="716928"/>
    <lineage>
        <taxon>Bacteria</taxon>
        <taxon>Pseudomonadati</taxon>
        <taxon>Pseudomonadota</taxon>
        <taxon>Alphaproteobacteria</taxon>
        <taxon>Hyphomicrobiales</taxon>
        <taxon>Rhizobiaceae</taxon>
        <taxon>Sinorhizobium/Ensifer group</taxon>
        <taxon>Sinorhizobium</taxon>
    </lineage>
</organism>